<name>H3SP16_9BACL</name>
<keyword evidence="1" id="KW-0238">DNA-binding</keyword>
<dbReference type="PANTHER" id="PTHR38600">
    <property type="entry name" value="TRANSCRIPTIONAL REGULATORY PROTEIN"/>
    <property type="match status" value="1"/>
</dbReference>
<dbReference type="GO" id="GO:0003677">
    <property type="term" value="F:DNA binding"/>
    <property type="evidence" value="ECO:0007669"/>
    <property type="project" value="UniProtKB-KW"/>
</dbReference>
<evidence type="ECO:0000256" key="1">
    <source>
        <dbReference type="ARBA" id="ARBA00023125"/>
    </source>
</evidence>
<dbReference type="InterPro" id="IPR011991">
    <property type="entry name" value="ArsR-like_HTH"/>
</dbReference>
<proteinExistence type="predicted"/>
<feature type="region of interest" description="Disordered" evidence="2">
    <location>
        <begin position="1"/>
        <end position="24"/>
    </location>
</feature>
<dbReference type="SUPFAM" id="SSF46785">
    <property type="entry name" value="Winged helix' DNA-binding domain"/>
    <property type="match status" value="1"/>
</dbReference>
<dbReference type="Proteomes" id="UP000003900">
    <property type="component" value="Unassembled WGS sequence"/>
</dbReference>
<accession>H3SP16</accession>
<dbReference type="Gene3D" id="1.10.10.10">
    <property type="entry name" value="Winged helix-like DNA-binding domain superfamily/Winged helix DNA-binding domain"/>
    <property type="match status" value="1"/>
</dbReference>
<evidence type="ECO:0000313" key="3">
    <source>
        <dbReference type="EMBL" id="EHQ59172.1"/>
    </source>
</evidence>
<dbReference type="InterPro" id="IPR036388">
    <property type="entry name" value="WH-like_DNA-bd_sf"/>
</dbReference>
<keyword evidence="4" id="KW-1185">Reference proteome</keyword>
<dbReference type="CDD" id="cd00090">
    <property type="entry name" value="HTH_ARSR"/>
    <property type="match status" value="1"/>
</dbReference>
<dbReference type="PATRIC" id="fig|1131935.3.peg.5508"/>
<dbReference type="Pfam" id="PF13412">
    <property type="entry name" value="HTH_24"/>
    <property type="match status" value="1"/>
</dbReference>
<sequence>MKLFANSACRREKPMRQHQAPEREQKTRRKILLLLKKHGSIRVQDISQRLGLTEMAIRKHLYALQEERFIEAAVQRQPVGRPIHVYRLTLSAEALFPNQYDALAADLLDEMNEMFGESVIRELFERRQGKLEQKHRASMSGGSLEERVAGLAAIQNREGYMVTVDKLDDGAFLFEEANCPIARIACRYRQACQCELSLFREVLDAQVERLECMADGDVKCCYRIAAKPTDA</sequence>
<comment type="caution">
    <text evidence="3">The sequence shown here is derived from an EMBL/GenBank/DDBJ whole genome shotgun (WGS) entry which is preliminary data.</text>
</comment>
<evidence type="ECO:0000256" key="2">
    <source>
        <dbReference type="SAM" id="MobiDB-lite"/>
    </source>
</evidence>
<dbReference type="STRING" id="1131935.PDENDC454_26623"/>
<dbReference type="AlphaFoldDB" id="H3SP16"/>
<reference evidence="3 4" key="1">
    <citation type="journal article" date="2012" name="J. Bacteriol.">
        <title>Genome Sequence of the Pattern-Forming Social Bacterium Paenibacillus dendritiformis C454 Chiral Morphotype.</title>
        <authorList>
            <person name="Sirota-Madi A."/>
            <person name="Olender T."/>
            <person name="Helman Y."/>
            <person name="Brainis I."/>
            <person name="Finkelshtein A."/>
            <person name="Roth D."/>
            <person name="Hagai E."/>
            <person name="Leshkowitz D."/>
            <person name="Brodsky L."/>
            <person name="Galatenko V."/>
            <person name="Nikolaev V."/>
            <person name="Gutnick D.L."/>
            <person name="Lancet D."/>
            <person name="Ben-Jacob E."/>
        </authorList>
    </citation>
    <scope>NUCLEOTIDE SEQUENCE [LARGE SCALE GENOMIC DNA]</scope>
    <source>
        <strain evidence="3 4">C454</strain>
    </source>
</reference>
<dbReference type="EMBL" id="AHKH01000174">
    <property type="protein sequence ID" value="EHQ59172.1"/>
    <property type="molecule type" value="Genomic_DNA"/>
</dbReference>
<dbReference type="InterPro" id="IPR036390">
    <property type="entry name" value="WH_DNA-bd_sf"/>
</dbReference>
<feature type="compositionally biased region" description="Basic and acidic residues" evidence="2">
    <location>
        <begin position="9"/>
        <end position="24"/>
    </location>
</feature>
<protein>
    <submittedName>
        <fullName evidence="3">Transcriptional regulator</fullName>
    </submittedName>
</protein>
<organism evidence="3 4">
    <name type="scientific">Paenibacillus dendritiformis C454</name>
    <dbReference type="NCBI Taxonomy" id="1131935"/>
    <lineage>
        <taxon>Bacteria</taxon>
        <taxon>Bacillati</taxon>
        <taxon>Bacillota</taxon>
        <taxon>Bacilli</taxon>
        <taxon>Bacillales</taxon>
        <taxon>Paenibacillaceae</taxon>
        <taxon>Paenibacillus</taxon>
    </lineage>
</organism>
<evidence type="ECO:0000313" key="4">
    <source>
        <dbReference type="Proteomes" id="UP000003900"/>
    </source>
</evidence>
<gene>
    <name evidence="3" type="ORF">PDENDC454_26623</name>
</gene>
<dbReference type="PANTHER" id="PTHR38600:SF2">
    <property type="entry name" value="SLL0088 PROTEIN"/>
    <property type="match status" value="1"/>
</dbReference>